<evidence type="ECO:0000313" key="8">
    <source>
        <dbReference type="Proteomes" id="UP000535415"/>
    </source>
</evidence>
<evidence type="ECO:0000256" key="2">
    <source>
        <dbReference type="ARBA" id="ARBA00022475"/>
    </source>
</evidence>
<dbReference type="AlphaFoldDB" id="A0A7W9BKG8"/>
<proteinExistence type="predicted"/>
<keyword evidence="8" id="KW-1185">Reference proteome</keyword>
<keyword evidence="2" id="KW-1003">Cell membrane</keyword>
<feature type="transmembrane region" description="Helical" evidence="6">
    <location>
        <begin position="145"/>
        <end position="169"/>
    </location>
</feature>
<feature type="transmembrane region" description="Helical" evidence="6">
    <location>
        <begin position="59"/>
        <end position="77"/>
    </location>
</feature>
<dbReference type="Pfam" id="PF09678">
    <property type="entry name" value="Caa3_CtaG"/>
    <property type="match status" value="1"/>
</dbReference>
<protein>
    <submittedName>
        <fullName evidence="7">Putative membrane protein</fullName>
    </submittedName>
</protein>
<dbReference type="InterPro" id="IPR019108">
    <property type="entry name" value="Caa3_assmbl_CtaG-rel"/>
</dbReference>
<dbReference type="RefSeq" id="WP_246414580.1">
    <property type="nucleotide sequence ID" value="NZ_JACIJM010000004.1"/>
</dbReference>
<name>A0A7W9BKG8_9RHOB</name>
<evidence type="ECO:0000256" key="6">
    <source>
        <dbReference type="SAM" id="Phobius"/>
    </source>
</evidence>
<feature type="transmembrane region" description="Helical" evidence="6">
    <location>
        <begin position="189"/>
        <end position="210"/>
    </location>
</feature>
<keyword evidence="4 6" id="KW-1133">Transmembrane helix</keyword>
<comment type="caution">
    <text evidence="7">The sequence shown here is derived from an EMBL/GenBank/DDBJ whole genome shotgun (WGS) entry which is preliminary data.</text>
</comment>
<evidence type="ECO:0000313" key="7">
    <source>
        <dbReference type="EMBL" id="MBB5721937.1"/>
    </source>
</evidence>
<dbReference type="GO" id="GO:0005886">
    <property type="term" value="C:plasma membrane"/>
    <property type="evidence" value="ECO:0007669"/>
    <property type="project" value="UniProtKB-SubCell"/>
</dbReference>
<accession>A0A7W9BKG8</accession>
<evidence type="ECO:0000256" key="1">
    <source>
        <dbReference type="ARBA" id="ARBA00004651"/>
    </source>
</evidence>
<dbReference type="EMBL" id="JACIJM010000004">
    <property type="protein sequence ID" value="MBB5721937.1"/>
    <property type="molecule type" value="Genomic_DNA"/>
</dbReference>
<feature type="transmembrane region" description="Helical" evidence="6">
    <location>
        <begin position="33"/>
        <end position="53"/>
    </location>
</feature>
<keyword evidence="5 6" id="KW-0472">Membrane</keyword>
<evidence type="ECO:0000256" key="3">
    <source>
        <dbReference type="ARBA" id="ARBA00022692"/>
    </source>
</evidence>
<gene>
    <name evidence="7" type="ORF">FHS72_001561</name>
</gene>
<comment type="subcellular location">
    <subcellularLocation>
        <location evidence="1">Cell membrane</location>
        <topology evidence="1">Multi-pass membrane protein</topology>
    </subcellularLocation>
</comment>
<sequence length="222" mass="23986">MRDALWTSWNFDPVLIVALIVLTYFVRHKPAGIAAVAIMIVAFISPLCALSSALFSARVVHHILLIAGAAPLLALAFPAPRSGGLALPFAVSTVVLWAWHLPQAYDLALSHIAVYWVMQLTLLGSAIWFWRSVFAAKDAPVERIVYVIASFAQMGMLGAILTFASTQLYAIHALAPFDWGMTPLHDQQLGGLIMWVPAGLPYAAAAVLLARRSWAQLQGATG</sequence>
<feature type="transmembrane region" description="Helical" evidence="6">
    <location>
        <begin position="113"/>
        <end position="133"/>
    </location>
</feature>
<organism evidence="7 8">
    <name type="scientific">Yoonia ponticola</name>
    <dbReference type="NCBI Taxonomy" id="1524255"/>
    <lineage>
        <taxon>Bacteria</taxon>
        <taxon>Pseudomonadati</taxon>
        <taxon>Pseudomonadota</taxon>
        <taxon>Alphaproteobacteria</taxon>
        <taxon>Rhodobacterales</taxon>
        <taxon>Paracoccaceae</taxon>
        <taxon>Yoonia</taxon>
    </lineage>
</organism>
<reference evidence="7 8" key="1">
    <citation type="submission" date="2020-08" db="EMBL/GenBank/DDBJ databases">
        <title>Genomic Encyclopedia of Type Strains, Phase IV (KMG-IV): sequencing the most valuable type-strain genomes for metagenomic binning, comparative biology and taxonomic classification.</title>
        <authorList>
            <person name="Goeker M."/>
        </authorList>
    </citation>
    <scope>NUCLEOTIDE SEQUENCE [LARGE SCALE GENOMIC DNA]</scope>
    <source>
        <strain evidence="7 8">DSM 101064</strain>
    </source>
</reference>
<dbReference type="Proteomes" id="UP000535415">
    <property type="component" value="Unassembled WGS sequence"/>
</dbReference>
<evidence type="ECO:0000256" key="5">
    <source>
        <dbReference type="ARBA" id="ARBA00023136"/>
    </source>
</evidence>
<feature type="transmembrane region" description="Helical" evidence="6">
    <location>
        <begin position="84"/>
        <end position="101"/>
    </location>
</feature>
<keyword evidence="3 6" id="KW-0812">Transmembrane</keyword>
<feature type="transmembrane region" description="Helical" evidence="6">
    <location>
        <begin position="6"/>
        <end position="26"/>
    </location>
</feature>
<evidence type="ECO:0000256" key="4">
    <source>
        <dbReference type="ARBA" id="ARBA00022989"/>
    </source>
</evidence>